<dbReference type="InterPro" id="IPR012675">
    <property type="entry name" value="Beta-grasp_dom_sf"/>
</dbReference>
<dbReference type="SMR" id="A0A2W1KGU4"/>
<dbReference type="OrthoDB" id="9807864at2"/>
<comment type="caution">
    <text evidence="2">The sequence shown here is derived from an EMBL/GenBank/DDBJ whole genome shotgun (WGS) entry which is preliminary data.</text>
</comment>
<dbReference type="RefSeq" id="WP_012536577.1">
    <property type="nucleotide sequence ID" value="NZ_AP025160.1"/>
</dbReference>
<reference evidence="2 3" key="1">
    <citation type="submission" date="2018-06" db="EMBL/GenBank/DDBJ databases">
        <title>Draft sequence of Acidithiobacillus ferrooxidans CCM 4253.</title>
        <authorList>
            <person name="Moya-Beltran A."/>
            <person name="Castro M."/>
            <person name="Covarrubias P.C."/>
            <person name="Issotta F."/>
            <person name="Janiczek O."/>
            <person name="Mandl M."/>
            <person name="Kucera J."/>
            <person name="Quatrini R."/>
        </authorList>
    </citation>
    <scope>NUCLEOTIDE SEQUENCE [LARGE SCALE GENOMIC DNA]</scope>
    <source>
        <strain evidence="2 3">CCM 4253</strain>
    </source>
</reference>
<evidence type="ECO:0000313" key="3">
    <source>
        <dbReference type="Proteomes" id="UP000248886"/>
    </source>
</evidence>
<dbReference type="InterPro" id="IPR036010">
    <property type="entry name" value="2Fe-2S_ferredoxin-like_sf"/>
</dbReference>
<gene>
    <name evidence="2" type="ORF">DN052_00815</name>
</gene>
<dbReference type="Proteomes" id="UP000248886">
    <property type="component" value="Unassembled WGS sequence"/>
</dbReference>
<evidence type="ECO:0000259" key="1">
    <source>
        <dbReference type="Pfam" id="PF00111"/>
    </source>
</evidence>
<dbReference type="GeneID" id="65280737"/>
<proteinExistence type="predicted"/>
<dbReference type="SUPFAM" id="SSF54292">
    <property type="entry name" value="2Fe-2S ferredoxin-like"/>
    <property type="match status" value="1"/>
</dbReference>
<dbReference type="PROSITE" id="PS00197">
    <property type="entry name" value="2FE2S_FER_1"/>
    <property type="match status" value="1"/>
</dbReference>
<organism evidence="2 3">
    <name type="scientific">Acidithiobacillus ferrooxidans</name>
    <name type="common">Thiobacillus ferrooxidans</name>
    <dbReference type="NCBI Taxonomy" id="920"/>
    <lineage>
        <taxon>Bacteria</taxon>
        <taxon>Pseudomonadati</taxon>
        <taxon>Pseudomonadota</taxon>
        <taxon>Acidithiobacillia</taxon>
        <taxon>Acidithiobacillales</taxon>
        <taxon>Acidithiobacillaceae</taxon>
        <taxon>Acidithiobacillus</taxon>
    </lineage>
</organism>
<dbReference type="EMBL" id="QKQP01000001">
    <property type="protein sequence ID" value="PZD81655.1"/>
    <property type="molecule type" value="Genomic_DNA"/>
</dbReference>
<protein>
    <submittedName>
        <fullName evidence="2">Ferredoxin</fullName>
    </submittedName>
</protein>
<evidence type="ECO:0000313" key="2">
    <source>
        <dbReference type="EMBL" id="PZD81655.1"/>
    </source>
</evidence>
<dbReference type="CDD" id="cd00207">
    <property type="entry name" value="fer2"/>
    <property type="match status" value="1"/>
</dbReference>
<name>A0A2W1KGU4_ACIFR</name>
<dbReference type="AlphaFoldDB" id="A0A2W1KGU4"/>
<dbReference type="InterPro" id="IPR001041">
    <property type="entry name" value="2Fe-2S_ferredoxin-type"/>
</dbReference>
<sequence length="114" mass="12760">MGLVQFISPRIGGDWSMSCRNHQSISLLKMARMWNVPLPVQCRKGLCGTCAVRVTPQGKQQQLCLSAFERQTLRCLGKLPAVLDSEGQKPWKGPYWRLACQCIVGTGDQFFVAF</sequence>
<feature type="domain" description="2Fe-2S ferredoxin-type" evidence="1">
    <location>
        <begin position="17"/>
        <end position="59"/>
    </location>
</feature>
<dbReference type="Pfam" id="PF00111">
    <property type="entry name" value="Fer2"/>
    <property type="match status" value="1"/>
</dbReference>
<accession>A0A2W1KGU4</accession>
<dbReference type="InterPro" id="IPR006058">
    <property type="entry name" value="2Fe2S_fd_BS"/>
</dbReference>
<dbReference type="Gene3D" id="3.10.20.30">
    <property type="match status" value="1"/>
</dbReference>
<dbReference type="GO" id="GO:0051537">
    <property type="term" value="F:2 iron, 2 sulfur cluster binding"/>
    <property type="evidence" value="ECO:0007669"/>
    <property type="project" value="InterPro"/>
</dbReference>